<proteinExistence type="predicted"/>
<keyword evidence="2" id="KW-1185">Reference proteome</keyword>
<name>A0A5B7I2W1_PORTR</name>
<dbReference type="Proteomes" id="UP000324222">
    <property type="component" value="Unassembled WGS sequence"/>
</dbReference>
<organism evidence="1 2">
    <name type="scientific">Portunus trituberculatus</name>
    <name type="common">Swimming crab</name>
    <name type="synonym">Neptunus trituberculatus</name>
    <dbReference type="NCBI Taxonomy" id="210409"/>
    <lineage>
        <taxon>Eukaryota</taxon>
        <taxon>Metazoa</taxon>
        <taxon>Ecdysozoa</taxon>
        <taxon>Arthropoda</taxon>
        <taxon>Crustacea</taxon>
        <taxon>Multicrustacea</taxon>
        <taxon>Malacostraca</taxon>
        <taxon>Eumalacostraca</taxon>
        <taxon>Eucarida</taxon>
        <taxon>Decapoda</taxon>
        <taxon>Pleocyemata</taxon>
        <taxon>Brachyura</taxon>
        <taxon>Eubrachyura</taxon>
        <taxon>Portunoidea</taxon>
        <taxon>Portunidae</taxon>
        <taxon>Portuninae</taxon>
        <taxon>Portunus</taxon>
    </lineage>
</organism>
<reference evidence="1 2" key="1">
    <citation type="submission" date="2019-05" db="EMBL/GenBank/DDBJ databases">
        <title>Another draft genome of Portunus trituberculatus and its Hox gene families provides insights of decapod evolution.</title>
        <authorList>
            <person name="Jeong J.-H."/>
            <person name="Song I."/>
            <person name="Kim S."/>
            <person name="Choi T."/>
            <person name="Kim D."/>
            <person name="Ryu S."/>
            <person name="Kim W."/>
        </authorList>
    </citation>
    <scope>NUCLEOTIDE SEQUENCE [LARGE SCALE GENOMIC DNA]</scope>
    <source>
        <tissue evidence="1">Muscle</tissue>
    </source>
</reference>
<dbReference type="EMBL" id="VSRR010041894">
    <property type="protein sequence ID" value="MPC75807.1"/>
    <property type="molecule type" value="Genomic_DNA"/>
</dbReference>
<comment type="caution">
    <text evidence="1">The sequence shown here is derived from an EMBL/GenBank/DDBJ whole genome shotgun (WGS) entry which is preliminary data.</text>
</comment>
<protein>
    <submittedName>
        <fullName evidence="1">Uncharacterized protein</fullName>
    </submittedName>
</protein>
<dbReference type="AlphaFoldDB" id="A0A5B7I2W1"/>
<sequence>MITHYLFKELKYVKNGLFWCFPSFYAPKLRNGSKTKFICLRN</sequence>
<evidence type="ECO:0000313" key="2">
    <source>
        <dbReference type="Proteomes" id="UP000324222"/>
    </source>
</evidence>
<evidence type="ECO:0000313" key="1">
    <source>
        <dbReference type="EMBL" id="MPC75807.1"/>
    </source>
</evidence>
<gene>
    <name evidence="1" type="ORF">E2C01_070204</name>
</gene>
<accession>A0A5B7I2W1</accession>